<dbReference type="eggNOG" id="ENOG5031PWU">
    <property type="taxonomic scope" value="Bacteria"/>
</dbReference>
<comment type="caution">
    <text evidence="2">The sequence shown here is derived from an EMBL/GenBank/DDBJ whole genome shotgun (WGS) entry which is preliminary data.</text>
</comment>
<dbReference type="EMBL" id="JGYS01000012">
    <property type="protein sequence ID" value="KFI53987.1"/>
    <property type="molecule type" value="Genomic_DNA"/>
</dbReference>
<dbReference type="Proteomes" id="UP000029072">
    <property type="component" value="Unassembled WGS sequence"/>
</dbReference>
<keyword evidence="1" id="KW-0472">Membrane</keyword>
<sequence length="114" mass="12124">MHLTVLASAASAISAVDLRNVDLSNLDLSAVDRFVVWYGTLPQGVRTLLSVAVGAAVAYVIFRIVVKIIKGVIVAVIGAVLAFLLTTVPGNMILSNAYDRVEQQVTTSLQSVQR</sequence>
<name>A0A087A5D7_9BIFI</name>
<accession>A0A087A5D7</accession>
<dbReference type="RefSeq" id="WP_052119295.1">
    <property type="nucleotide sequence ID" value="NZ_JDUV01000026.1"/>
</dbReference>
<gene>
    <name evidence="2" type="ORF">BCAL_1932</name>
</gene>
<keyword evidence="1" id="KW-0812">Transmembrane</keyword>
<evidence type="ECO:0000313" key="3">
    <source>
        <dbReference type="Proteomes" id="UP000029072"/>
    </source>
</evidence>
<reference evidence="2 3" key="1">
    <citation type="submission" date="2014-03" db="EMBL/GenBank/DDBJ databases">
        <title>Genomics of Bifidobacteria.</title>
        <authorList>
            <person name="Ventura M."/>
            <person name="Milani C."/>
            <person name="Lugli G.A."/>
        </authorList>
    </citation>
    <scope>NUCLEOTIDE SEQUENCE [LARGE SCALE GENOMIC DNA]</scope>
    <source>
        <strain evidence="2 3">DSM 23973</strain>
    </source>
</reference>
<feature type="transmembrane region" description="Helical" evidence="1">
    <location>
        <begin position="47"/>
        <end position="66"/>
    </location>
</feature>
<dbReference type="AlphaFoldDB" id="A0A087A5D7"/>
<evidence type="ECO:0000313" key="2">
    <source>
        <dbReference type="EMBL" id="KFI53987.1"/>
    </source>
</evidence>
<dbReference type="OrthoDB" id="3233345at2"/>
<keyword evidence="1" id="KW-1133">Transmembrane helix</keyword>
<feature type="transmembrane region" description="Helical" evidence="1">
    <location>
        <begin position="73"/>
        <end position="94"/>
    </location>
</feature>
<proteinExistence type="predicted"/>
<organism evidence="2 3">
    <name type="scientific">Bifidobacterium callitrichos DSM 23973</name>
    <dbReference type="NCBI Taxonomy" id="1437609"/>
    <lineage>
        <taxon>Bacteria</taxon>
        <taxon>Bacillati</taxon>
        <taxon>Actinomycetota</taxon>
        <taxon>Actinomycetes</taxon>
        <taxon>Bifidobacteriales</taxon>
        <taxon>Bifidobacteriaceae</taxon>
        <taxon>Bifidobacterium</taxon>
    </lineage>
</organism>
<protein>
    <submittedName>
        <fullName evidence="2">Uncharacterized protein</fullName>
    </submittedName>
</protein>
<evidence type="ECO:0000256" key="1">
    <source>
        <dbReference type="SAM" id="Phobius"/>
    </source>
</evidence>